<keyword evidence="3" id="KW-0804">Transcription</keyword>
<protein>
    <submittedName>
        <fullName evidence="6">TetR family transcriptional regulator</fullName>
    </submittedName>
    <submittedName>
        <fullName evidence="7">TetR/AcrR family transcriptional regulator</fullName>
    </submittedName>
</protein>
<reference evidence="9" key="3">
    <citation type="journal article" date="2019" name="Int. J. Syst. Evol. Microbiol.">
        <title>The Global Catalogue of Microorganisms (GCM) 10K type strain sequencing project: providing services to taxonomists for standard genome sequencing and annotation.</title>
        <authorList>
            <consortium name="The Broad Institute Genomics Platform"/>
            <consortium name="The Broad Institute Genome Sequencing Center for Infectious Disease"/>
            <person name="Wu L."/>
            <person name="Ma J."/>
        </authorList>
    </citation>
    <scope>NUCLEOTIDE SEQUENCE [LARGE SCALE GENOMIC DNA]</scope>
    <source>
        <strain evidence="9">CCM 7403</strain>
    </source>
</reference>
<feature type="DNA-binding region" description="H-T-H motif" evidence="4">
    <location>
        <begin position="27"/>
        <end position="46"/>
    </location>
</feature>
<feature type="domain" description="HTH tetR-type" evidence="5">
    <location>
        <begin position="5"/>
        <end position="64"/>
    </location>
</feature>
<dbReference type="GO" id="GO:0000976">
    <property type="term" value="F:transcription cis-regulatory region binding"/>
    <property type="evidence" value="ECO:0007669"/>
    <property type="project" value="TreeGrafter"/>
</dbReference>
<organism evidence="7 8">
    <name type="scientific">Nocardioides daphniae</name>
    <dbReference type="NCBI Taxonomy" id="402297"/>
    <lineage>
        <taxon>Bacteria</taxon>
        <taxon>Bacillati</taxon>
        <taxon>Actinomycetota</taxon>
        <taxon>Actinomycetes</taxon>
        <taxon>Propionibacteriales</taxon>
        <taxon>Nocardioidaceae</taxon>
        <taxon>Nocardioides</taxon>
    </lineage>
</organism>
<dbReference type="PROSITE" id="PS50977">
    <property type="entry name" value="HTH_TETR_2"/>
    <property type="match status" value="1"/>
</dbReference>
<dbReference type="InterPro" id="IPR001647">
    <property type="entry name" value="HTH_TetR"/>
</dbReference>
<dbReference type="GO" id="GO:0003700">
    <property type="term" value="F:DNA-binding transcription factor activity"/>
    <property type="evidence" value="ECO:0007669"/>
    <property type="project" value="TreeGrafter"/>
</dbReference>
<dbReference type="OrthoDB" id="9816296at2"/>
<keyword evidence="9" id="KW-1185">Reference proteome</keyword>
<evidence type="ECO:0000256" key="4">
    <source>
        <dbReference type="PROSITE-ProRule" id="PRU00335"/>
    </source>
</evidence>
<evidence type="ECO:0000256" key="1">
    <source>
        <dbReference type="ARBA" id="ARBA00023015"/>
    </source>
</evidence>
<dbReference type="SUPFAM" id="SSF46689">
    <property type="entry name" value="Homeodomain-like"/>
    <property type="match status" value="1"/>
</dbReference>
<dbReference type="EMBL" id="BMCK01000001">
    <property type="protein sequence ID" value="GGD08862.1"/>
    <property type="molecule type" value="Genomic_DNA"/>
</dbReference>
<dbReference type="Proteomes" id="UP000297025">
    <property type="component" value="Chromosome"/>
</dbReference>
<dbReference type="InterPro" id="IPR009057">
    <property type="entry name" value="Homeodomain-like_sf"/>
</dbReference>
<name>A0A4P7U7Q4_9ACTN</name>
<gene>
    <name evidence="7" type="ORF">E2C04_01590</name>
    <name evidence="6" type="ORF">GCM10007231_04670</name>
</gene>
<keyword evidence="1" id="KW-0805">Transcription regulation</keyword>
<keyword evidence="2 4" id="KW-0238">DNA-binding</keyword>
<dbReference type="Gene3D" id="1.10.357.10">
    <property type="entry name" value="Tetracycline Repressor, domain 2"/>
    <property type="match status" value="1"/>
</dbReference>
<dbReference type="Pfam" id="PF00440">
    <property type="entry name" value="TetR_N"/>
    <property type="match status" value="1"/>
</dbReference>
<evidence type="ECO:0000259" key="5">
    <source>
        <dbReference type="PROSITE" id="PS50977"/>
    </source>
</evidence>
<dbReference type="PANTHER" id="PTHR30055">
    <property type="entry name" value="HTH-TYPE TRANSCRIPTIONAL REGULATOR RUTR"/>
    <property type="match status" value="1"/>
</dbReference>
<reference evidence="6" key="5">
    <citation type="submission" date="2024-05" db="EMBL/GenBank/DDBJ databases">
        <authorList>
            <person name="Sun Q."/>
            <person name="Sedlacek I."/>
        </authorList>
    </citation>
    <scope>NUCLEOTIDE SEQUENCE</scope>
    <source>
        <strain evidence="6">CCM 7403</strain>
    </source>
</reference>
<dbReference type="RefSeq" id="WP_135831272.1">
    <property type="nucleotide sequence ID" value="NZ_BMCK01000001.1"/>
</dbReference>
<evidence type="ECO:0000313" key="8">
    <source>
        <dbReference type="Proteomes" id="UP000297025"/>
    </source>
</evidence>
<dbReference type="PANTHER" id="PTHR30055:SF234">
    <property type="entry name" value="HTH-TYPE TRANSCRIPTIONAL REGULATOR BETI"/>
    <property type="match status" value="1"/>
</dbReference>
<evidence type="ECO:0000313" key="9">
    <source>
        <dbReference type="Proteomes" id="UP000630594"/>
    </source>
</evidence>
<evidence type="ECO:0000313" key="6">
    <source>
        <dbReference type="EMBL" id="GGD08862.1"/>
    </source>
</evidence>
<dbReference type="EMBL" id="CP038462">
    <property type="protein sequence ID" value="QCC76223.1"/>
    <property type="molecule type" value="Genomic_DNA"/>
</dbReference>
<evidence type="ECO:0000256" key="3">
    <source>
        <dbReference type="ARBA" id="ARBA00023163"/>
    </source>
</evidence>
<reference evidence="7" key="4">
    <citation type="submission" date="2019-03" db="EMBL/GenBank/DDBJ databases">
        <authorList>
            <person name="Huang Y."/>
        </authorList>
    </citation>
    <scope>NUCLEOTIDE SEQUENCE</scope>
    <source>
        <strain evidence="7">JCM 16608</strain>
    </source>
</reference>
<dbReference type="InterPro" id="IPR050109">
    <property type="entry name" value="HTH-type_TetR-like_transc_reg"/>
</dbReference>
<dbReference type="AlphaFoldDB" id="A0A4P7U7Q4"/>
<reference evidence="7 8" key="1">
    <citation type="journal article" date="2008" name="Int. J. Syst. Evol. Microbiol.">
        <title>Nocardioides daphniae sp. nov., isolated from Daphnia cucullata (Crustacea: Cladocera).</title>
        <authorList>
            <person name="Toth E.M."/>
            <person name="Keki Z."/>
            <person name="Homonnay Z.G."/>
            <person name="Borsodi A.K."/>
            <person name="Marialigeti K."/>
            <person name="Schumann P."/>
        </authorList>
    </citation>
    <scope>NUCLEOTIDE SEQUENCE [LARGE SCALE GENOMIC DNA]</scope>
    <source>
        <strain evidence="7 8">JCM 16608</strain>
    </source>
</reference>
<dbReference type="Proteomes" id="UP000630594">
    <property type="component" value="Unassembled WGS sequence"/>
</dbReference>
<evidence type="ECO:0000313" key="7">
    <source>
        <dbReference type="EMBL" id="QCC76223.1"/>
    </source>
</evidence>
<evidence type="ECO:0000256" key="2">
    <source>
        <dbReference type="ARBA" id="ARBA00023125"/>
    </source>
</evidence>
<reference evidence="6" key="2">
    <citation type="journal article" date="2014" name="Int. J. Syst. Evol. Microbiol.">
        <title>Complete genome of a new Firmicutes species belonging to the dominant human colonic microbiota ('Ruminococcus bicirculans') reveals two chromosomes and a selective capacity to utilize plant glucans.</title>
        <authorList>
            <consortium name="NISC Comparative Sequencing Program"/>
            <person name="Wegmann U."/>
            <person name="Louis P."/>
            <person name="Goesmann A."/>
            <person name="Henrissat B."/>
            <person name="Duncan S.H."/>
            <person name="Flint H.J."/>
        </authorList>
    </citation>
    <scope>NUCLEOTIDE SEQUENCE</scope>
    <source>
        <strain evidence="6">CCM 7403</strain>
    </source>
</reference>
<sequence length="178" mass="19252">MARPPHARDKVLQAYVALLLEGERGATMDAVAAQAGVSKGGLLYHFPSKDALAEAVLERFATVTADDLRAMRVAPEGAAKHFVRTSWQVDHELDPIYRAIVRLAQAGHAGALAAVDDLHRSWLAEIVAEVGDEAVARTIMLIGDGLYHQASMPGTWSRDTFAESLPDLLTLVDRLCGR</sequence>
<dbReference type="KEGG" id="ndp:E2C04_01590"/>
<proteinExistence type="predicted"/>
<accession>A0A4P7U7Q4</accession>